<dbReference type="AlphaFoldDB" id="A0AAW5N669"/>
<keyword evidence="2" id="KW-0175">Coiled coil</keyword>
<accession>A0AAW5N669</accession>
<evidence type="ECO:0000313" key="6">
    <source>
        <dbReference type="Proteomes" id="UP001204579"/>
    </source>
</evidence>
<organism evidence="5 6">
    <name type="scientific">Phocaeicola barnesiae</name>
    <dbReference type="NCBI Taxonomy" id="376804"/>
    <lineage>
        <taxon>Bacteria</taxon>
        <taxon>Pseudomonadati</taxon>
        <taxon>Bacteroidota</taxon>
        <taxon>Bacteroidia</taxon>
        <taxon>Bacteroidales</taxon>
        <taxon>Bacteroidaceae</taxon>
        <taxon>Phocaeicola</taxon>
    </lineage>
</organism>
<dbReference type="Pfam" id="PF10145">
    <property type="entry name" value="PhageMin_Tail"/>
    <property type="match status" value="1"/>
</dbReference>
<dbReference type="PANTHER" id="PTHR37813">
    <property type="entry name" value="FELS-2 PROPHAGE PROTEIN"/>
    <property type="match status" value="1"/>
</dbReference>
<evidence type="ECO:0000313" key="5">
    <source>
        <dbReference type="EMBL" id="MCR8874303.1"/>
    </source>
</evidence>
<name>A0AAW5N669_9BACT</name>
<gene>
    <name evidence="5" type="ORF">NW209_09805</name>
</gene>
<dbReference type="PANTHER" id="PTHR37813:SF1">
    <property type="entry name" value="FELS-2 PROPHAGE PROTEIN"/>
    <property type="match status" value="1"/>
</dbReference>
<feature type="transmembrane region" description="Helical" evidence="3">
    <location>
        <begin position="675"/>
        <end position="706"/>
    </location>
</feature>
<evidence type="ECO:0000259" key="4">
    <source>
        <dbReference type="Pfam" id="PF10145"/>
    </source>
</evidence>
<keyword evidence="1" id="KW-1188">Viral release from host cell</keyword>
<keyword evidence="6" id="KW-1185">Reference proteome</keyword>
<comment type="caution">
    <text evidence="5">The sequence shown here is derived from an EMBL/GenBank/DDBJ whole genome shotgun (WGS) entry which is preliminary data.</text>
</comment>
<feature type="transmembrane region" description="Helical" evidence="3">
    <location>
        <begin position="639"/>
        <end position="663"/>
    </location>
</feature>
<keyword evidence="3" id="KW-1133">Transmembrane helix</keyword>
<dbReference type="InterPro" id="IPR010090">
    <property type="entry name" value="Phage_tape_meas"/>
</dbReference>
<keyword evidence="3" id="KW-0472">Membrane</keyword>
<dbReference type="RefSeq" id="WP_258335887.1">
    <property type="nucleotide sequence ID" value="NZ_JANRHJ010000010.1"/>
</dbReference>
<evidence type="ECO:0000256" key="3">
    <source>
        <dbReference type="SAM" id="Phobius"/>
    </source>
</evidence>
<dbReference type="NCBIfam" id="TIGR01760">
    <property type="entry name" value="tape_meas_TP901"/>
    <property type="match status" value="1"/>
</dbReference>
<dbReference type="EMBL" id="JANRHJ010000010">
    <property type="protein sequence ID" value="MCR8874303.1"/>
    <property type="molecule type" value="Genomic_DNA"/>
</dbReference>
<evidence type="ECO:0000256" key="2">
    <source>
        <dbReference type="SAM" id="Coils"/>
    </source>
</evidence>
<reference evidence="5 6" key="1">
    <citation type="submission" date="2022-08" db="EMBL/GenBank/DDBJ databases">
        <authorList>
            <person name="Zeman M."/>
            <person name="Kubasova T."/>
        </authorList>
    </citation>
    <scope>NUCLEOTIDE SEQUENCE [LARGE SCALE GENOMIC DNA]</scope>
    <source>
        <strain evidence="5 6">ET62</strain>
    </source>
</reference>
<feature type="coiled-coil region" evidence="2">
    <location>
        <begin position="469"/>
        <end position="509"/>
    </location>
</feature>
<dbReference type="Proteomes" id="UP001204579">
    <property type="component" value="Unassembled WGS sequence"/>
</dbReference>
<protein>
    <submittedName>
        <fullName evidence="5">Phage tail tape measure protein</fullName>
    </submittedName>
</protein>
<keyword evidence="3" id="KW-0812">Transmembrane</keyword>
<sequence length="783" mass="85380">MSNIFTRLLLNTDGFNKNLYKAQKDIKGFAAISKAVFGGLTTFTSYAAAFVGISTSIHTAVTANMEFEKSLSSLRSLTGVSAEELNYFRAEAIKMAMDSTQSATQMVDAYKLIGSQMPELLKNKTALTQVANAAVTLAEAAELDVPTAAKALTGSLNQMGESSSHAAEYINILAAASQQGSADIPYLNKAVENAGGAASSCGIKFNELVASIEAIAPKITDAASAGTNLRNIFLTLESSSDNNLRPSVVGLSKALDNLSAKNLDAVAMTKMFGKESVTAALALMSEKDAFDKLKVSITDTNTAYDQAFINTDNLAGSIDKLTNSWNAFINSMSNSNGILNKAVLGAKYWVDQLNRINMSEEDRKKFDNKNNFQDDANKSLERLRKRIDSSVKNGMSQDEAIDKELRMLKNFFPEALKYEQRINELNEAREKIGGKYEKYWTADRKKAVNDAEKNLKISEKQKYVYDYLYENLKAQKQELIDKNKAEEEAVKKAKEAALVEAAKKEAEENKKYPEGSQAWLDKKISEKRTELSIAVSDDDRIRINRELDELVKKRRYMDLEVKYSKPVDGLKSIKEYAKIKADLSEMTKLPDGWDKIGNIGSTEIKSQVKDINEYYNAVSGLSTALGNLGSAFDESSQNVFSYFSSVISGAAQAAVAISALIPIKKAEANANMEAAATGVAASVAPIPFVGAAMAVGAIMSLIAAIATIPKFEKGGIVGGSSFFGDKLLARVNSGEMILNRGQQKNLYRLTENGKDVRISFDKVRGADIYLALSNYMKKTGKKL</sequence>
<feature type="domain" description="Phage tail tape measure protein" evidence="4">
    <location>
        <begin position="90"/>
        <end position="300"/>
    </location>
</feature>
<evidence type="ECO:0000256" key="1">
    <source>
        <dbReference type="ARBA" id="ARBA00022612"/>
    </source>
</evidence>
<proteinExistence type="predicted"/>